<keyword evidence="1" id="KW-0472">Membrane</keyword>
<feature type="transmembrane region" description="Helical" evidence="1">
    <location>
        <begin position="182"/>
        <end position="201"/>
    </location>
</feature>
<feature type="transmembrane region" description="Helical" evidence="1">
    <location>
        <begin position="120"/>
        <end position="139"/>
    </location>
</feature>
<feature type="transmembrane region" description="Helical" evidence="1">
    <location>
        <begin position="159"/>
        <end position="176"/>
    </location>
</feature>
<dbReference type="InterPro" id="IPR003675">
    <property type="entry name" value="Rce1/LyrA-like_dom"/>
</dbReference>
<feature type="transmembrane region" description="Helical" evidence="1">
    <location>
        <begin position="42"/>
        <end position="62"/>
    </location>
</feature>
<evidence type="ECO:0000259" key="2">
    <source>
        <dbReference type="Pfam" id="PF02517"/>
    </source>
</evidence>
<feature type="transmembrane region" description="Helical" evidence="1">
    <location>
        <begin position="208"/>
        <end position="229"/>
    </location>
</feature>
<protein>
    <recommendedName>
        <fullName evidence="2">CAAX prenyl protease 2/Lysostaphin resistance protein A-like domain-containing protein</fullName>
    </recommendedName>
</protein>
<proteinExistence type="predicted"/>
<evidence type="ECO:0000313" key="3">
    <source>
        <dbReference type="EMBL" id="GAA1750936.1"/>
    </source>
</evidence>
<keyword evidence="1" id="KW-0812">Transmembrane</keyword>
<dbReference type="PANTHER" id="PTHR36435">
    <property type="entry name" value="SLR1288 PROTEIN"/>
    <property type="match status" value="1"/>
</dbReference>
<keyword evidence="1" id="KW-1133">Transmembrane helix</keyword>
<reference evidence="3 4" key="1">
    <citation type="journal article" date="2019" name="Int. J. Syst. Evol. Microbiol.">
        <title>The Global Catalogue of Microorganisms (GCM) 10K type strain sequencing project: providing services to taxonomists for standard genome sequencing and annotation.</title>
        <authorList>
            <consortium name="The Broad Institute Genomics Platform"/>
            <consortium name="The Broad Institute Genome Sequencing Center for Infectious Disease"/>
            <person name="Wu L."/>
            <person name="Ma J."/>
        </authorList>
    </citation>
    <scope>NUCLEOTIDE SEQUENCE [LARGE SCALE GENOMIC DNA]</scope>
    <source>
        <strain evidence="3 4">JCM 14735</strain>
    </source>
</reference>
<dbReference type="Pfam" id="PF02517">
    <property type="entry name" value="Rce1-like"/>
    <property type="match status" value="1"/>
</dbReference>
<sequence>MSDAGPIRRRPVLAAFLLLVAAFVLRLNDIFVLRLDESLGEIILSKALGFVLVLAFVSLMRQPFAAIGFHRRDLGTTITIGVLLTLGIYLISYAVEFGLHAVSGDNPAVVLAAIDPKQEVTGGLLFAGWLVFGNVVNALMEEGLFRGVFLPVLMGRFRFWAANAVQALLFGLWHLVWPLKNFIHGEISLGGALAQGGLLLLGSTIYGLIWGYLFYVTGSLWAPIAAHFLANTIQNLVHIESSVGLDVLVSVRGTVASLVGLAALGLIWWLSKRRGFQRLQSWSTADGSAGTRA</sequence>
<gene>
    <name evidence="3" type="ORF">GCM10009767_07350</name>
</gene>
<feature type="transmembrane region" description="Helical" evidence="1">
    <location>
        <begin position="249"/>
        <end position="270"/>
    </location>
</feature>
<dbReference type="EMBL" id="BAAAOA010000009">
    <property type="protein sequence ID" value="GAA1750936.1"/>
    <property type="molecule type" value="Genomic_DNA"/>
</dbReference>
<evidence type="ECO:0000256" key="1">
    <source>
        <dbReference type="SAM" id="Phobius"/>
    </source>
</evidence>
<evidence type="ECO:0000313" key="4">
    <source>
        <dbReference type="Proteomes" id="UP001501204"/>
    </source>
</evidence>
<keyword evidence="4" id="KW-1185">Reference proteome</keyword>
<comment type="caution">
    <text evidence="3">The sequence shown here is derived from an EMBL/GenBank/DDBJ whole genome shotgun (WGS) entry which is preliminary data.</text>
</comment>
<dbReference type="Proteomes" id="UP001501204">
    <property type="component" value="Unassembled WGS sequence"/>
</dbReference>
<dbReference type="PANTHER" id="PTHR36435:SF1">
    <property type="entry name" value="CAAX AMINO TERMINAL PROTEASE FAMILY PROTEIN"/>
    <property type="match status" value="1"/>
</dbReference>
<feature type="transmembrane region" description="Helical" evidence="1">
    <location>
        <begin position="74"/>
        <end position="95"/>
    </location>
</feature>
<dbReference type="RefSeq" id="WP_344119915.1">
    <property type="nucleotide sequence ID" value="NZ_BAAAOA010000009.1"/>
</dbReference>
<accession>A0ABN2K933</accession>
<feature type="domain" description="CAAX prenyl protease 2/Lysostaphin resistance protein A-like" evidence="2">
    <location>
        <begin position="126"/>
        <end position="233"/>
    </location>
</feature>
<name>A0ABN2K933_9MICC</name>
<dbReference type="InterPro" id="IPR052710">
    <property type="entry name" value="CAAX_protease"/>
</dbReference>
<organism evidence="3 4">
    <name type="scientific">Kocuria aegyptia</name>
    <dbReference type="NCBI Taxonomy" id="330943"/>
    <lineage>
        <taxon>Bacteria</taxon>
        <taxon>Bacillati</taxon>
        <taxon>Actinomycetota</taxon>
        <taxon>Actinomycetes</taxon>
        <taxon>Micrococcales</taxon>
        <taxon>Micrococcaceae</taxon>
        <taxon>Kocuria</taxon>
    </lineage>
</organism>